<dbReference type="AlphaFoldDB" id="A0A0P9R1Z4"/>
<dbReference type="RefSeq" id="WP_057435826.1">
    <property type="nucleotide sequence ID" value="NZ_LJQH01000158.1"/>
</dbReference>
<sequence>MISSARLGDQHACPLPGHGITPIATASGDVLINALCAARVGDICACGAVIVAGFPSIMVNGRPMAHLGSPTSHGGMLVTGSQDVGGGFTFGGAAASRVIDFSHLGILQPDGTLDEQRLEALLADPELAEKAEAAGAVVDPLASSNALIKADQLCEHPDEIRCLAGYITGEMNRNIHHPVVIKMKKLLSYDVAEETRKWMALPWYAKVGVANSPQVIGSANATAALALWAERVGQDRPWDHKPSIRAMFRGRTWNKQGVYMYYYDIWSNIHYGYVGMSAGLSAEVLLDGAGLEQIASDTLRKIWDWEMPGPRPTDGVEGLRAWDDAPDRISIGLGIELYGLFPDGEVSKDVVIKLVLAVDKREWHKGIALHDCNNLKHTR</sequence>
<comment type="caution">
    <text evidence="2">The sequence shown here is derived from an EMBL/GenBank/DDBJ whole genome shotgun (WGS) entry which is preliminary data.</text>
</comment>
<dbReference type="InterPro" id="IPR008727">
    <property type="entry name" value="PAAR_motif"/>
</dbReference>
<dbReference type="InterPro" id="IPR028946">
    <property type="entry name" value="Ntox44"/>
</dbReference>
<dbReference type="EMBL" id="RBQG01000167">
    <property type="protein sequence ID" value="RMP12875.1"/>
    <property type="molecule type" value="Genomic_DNA"/>
</dbReference>
<dbReference type="EMBL" id="RBRA01000175">
    <property type="protein sequence ID" value="RMQ23160.1"/>
    <property type="molecule type" value="Genomic_DNA"/>
</dbReference>
<protein>
    <recommendedName>
        <fullName evidence="1">Bacterial toxin 44 domain-containing protein</fullName>
    </recommendedName>
</protein>
<dbReference type="Pfam" id="PF15607">
    <property type="entry name" value="Ntox44"/>
    <property type="match status" value="1"/>
</dbReference>
<evidence type="ECO:0000313" key="5">
    <source>
        <dbReference type="Proteomes" id="UP000269044"/>
    </source>
</evidence>
<dbReference type="Gene3D" id="2.60.200.60">
    <property type="match status" value="1"/>
</dbReference>
<organism evidence="2 4">
    <name type="scientific">Pseudomonas syringae pv. delphinii</name>
    <dbReference type="NCBI Taxonomy" id="192088"/>
    <lineage>
        <taxon>Bacteria</taxon>
        <taxon>Pseudomonadati</taxon>
        <taxon>Pseudomonadota</taxon>
        <taxon>Gammaproteobacteria</taxon>
        <taxon>Pseudomonadales</taxon>
        <taxon>Pseudomonadaceae</taxon>
        <taxon>Pseudomonas</taxon>
    </lineage>
</organism>
<evidence type="ECO:0000259" key="1">
    <source>
        <dbReference type="Pfam" id="PF15607"/>
    </source>
</evidence>
<dbReference type="CDD" id="cd14743">
    <property type="entry name" value="PAAR_CT_1"/>
    <property type="match status" value="1"/>
</dbReference>
<accession>A0A0P9R1Z4</accession>
<dbReference type="Proteomes" id="UP000269044">
    <property type="component" value="Unassembled WGS sequence"/>
</dbReference>
<evidence type="ECO:0000313" key="3">
    <source>
        <dbReference type="EMBL" id="RMQ23160.1"/>
    </source>
</evidence>
<gene>
    <name evidence="3" type="ORF">ALQ08_00020</name>
    <name evidence="2" type="ORF">ALQ28_00268</name>
</gene>
<name>A0A0P9R1Z4_9PSED</name>
<dbReference type="Pfam" id="PF05488">
    <property type="entry name" value="PAAR_motif"/>
    <property type="match status" value="1"/>
</dbReference>
<dbReference type="Proteomes" id="UP000267908">
    <property type="component" value="Unassembled WGS sequence"/>
</dbReference>
<proteinExistence type="predicted"/>
<evidence type="ECO:0000313" key="2">
    <source>
        <dbReference type="EMBL" id="RMP12875.1"/>
    </source>
</evidence>
<evidence type="ECO:0000313" key="4">
    <source>
        <dbReference type="Proteomes" id="UP000267908"/>
    </source>
</evidence>
<reference evidence="4 5" key="1">
    <citation type="submission" date="2018-08" db="EMBL/GenBank/DDBJ databases">
        <title>Recombination of ecologically and evolutionarily significant loci maintains genetic cohesion in the Pseudomonas syringae species complex.</title>
        <authorList>
            <person name="Dillon M."/>
            <person name="Thakur S."/>
            <person name="Almeida R.N.D."/>
            <person name="Weir B.S."/>
            <person name="Guttman D.S."/>
        </authorList>
    </citation>
    <scope>NUCLEOTIDE SEQUENCE [LARGE SCALE GENOMIC DNA]</scope>
    <source>
        <strain evidence="3 5">ICMP 13052</strain>
        <strain evidence="2 4">ICMP 4330</strain>
    </source>
</reference>
<feature type="domain" description="Bacterial toxin 44" evidence="1">
    <location>
        <begin position="228"/>
        <end position="338"/>
    </location>
</feature>